<sequence>MCNPQNEKELDFCRAALALRETDSDNYDLDPYLIGLITAVPNMKPINYKSLFGDIEQNLAELEGCTADKIGISMRSPQDFDSGQFSSTLLSPSVTDGSEQSCDEAADQIMVIYQKNIEPDFHGSTHPFQLLSPIVDCSEQKQKKERTMPSPMVEQDSIQVAQL</sequence>
<protein>
    <submittedName>
        <fullName evidence="2">Uncharacterized protein</fullName>
    </submittedName>
</protein>
<evidence type="ECO:0000313" key="3">
    <source>
        <dbReference type="Proteomes" id="UP000005237"/>
    </source>
</evidence>
<evidence type="ECO:0000313" key="2">
    <source>
        <dbReference type="EnsemblMetazoa" id="CJA31587b.1"/>
    </source>
</evidence>
<name>A0A8R1I9X0_CAEJA</name>
<feature type="region of interest" description="Disordered" evidence="1">
    <location>
        <begin position="139"/>
        <end position="163"/>
    </location>
</feature>
<reference evidence="3" key="1">
    <citation type="submission" date="2010-08" db="EMBL/GenBank/DDBJ databases">
        <authorList>
            <consortium name="Caenorhabditis japonica Sequencing Consortium"/>
            <person name="Wilson R.K."/>
        </authorList>
    </citation>
    <scope>NUCLEOTIDE SEQUENCE [LARGE SCALE GENOMIC DNA]</scope>
    <source>
        <strain evidence="3">DF5081</strain>
    </source>
</reference>
<accession>A0A8R1I9X0</accession>
<dbReference type="EnsemblMetazoa" id="CJA31587b.1">
    <property type="protein sequence ID" value="CJA31587b.1"/>
    <property type="gene ID" value="WBGene00207434"/>
</dbReference>
<organism evidence="2 3">
    <name type="scientific">Caenorhabditis japonica</name>
    <dbReference type="NCBI Taxonomy" id="281687"/>
    <lineage>
        <taxon>Eukaryota</taxon>
        <taxon>Metazoa</taxon>
        <taxon>Ecdysozoa</taxon>
        <taxon>Nematoda</taxon>
        <taxon>Chromadorea</taxon>
        <taxon>Rhabditida</taxon>
        <taxon>Rhabditina</taxon>
        <taxon>Rhabditomorpha</taxon>
        <taxon>Rhabditoidea</taxon>
        <taxon>Rhabditidae</taxon>
        <taxon>Peloderinae</taxon>
        <taxon>Caenorhabditis</taxon>
    </lineage>
</organism>
<dbReference type="Proteomes" id="UP000005237">
    <property type="component" value="Unassembled WGS sequence"/>
</dbReference>
<evidence type="ECO:0000256" key="1">
    <source>
        <dbReference type="SAM" id="MobiDB-lite"/>
    </source>
</evidence>
<keyword evidence="3" id="KW-1185">Reference proteome</keyword>
<proteinExistence type="predicted"/>
<dbReference type="AlphaFoldDB" id="A0A8R1I9X0"/>
<reference evidence="2" key="2">
    <citation type="submission" date="2022-06" db="UniProtKB">
        <authorList>
            <consortium name="EnsemblMetazoa"/>
        </authorList>
    </citation>
    <scope>IDENTIFICATION</scope>
    <source>
        <strain evidence="2">DF5081</strain>
    </source>
</reference>